<name>A0AAW5LJZ3_MAMSC</name>
<dbReference type="PANTHER" id="PTHR43415:SF3">
    <property type="entry name" value="GNAT-FAMILY ACETYLTRANSFERASE"/>
    <property type="match status" value="1"/>
</dbReference>
<protein>
    <submittedName>
        <fullName evidence="2">GNAT family N-acetyltransferase</fullName>
    </submittedName>
</protein>
<sequence>MDKIYINQDLILRNAETKDIDDYLSVPFNKELLMMYGSTMDYRTSKSKEKAALLIKEIQNEPYEWAIVYQDKFIGQVRLVIDDINNKAKFAIGIFNPEYWSMGIGTKVSAAVVNYGFEYLKLHKIYLRVLKYNARAIKAYEKVGFIIEGEERDSAFIKGEYYNDIHMGILKSEFNINQL</sequence>
<dbReference type="GO" id="GO:0016747">
    <property type="term" value="F:acyltransferase activity, transferring groups other than amino-acyl groups"/>
    <property type="evidence" value="ECO:0007669"/>
    <property type="project" value="InterPro"/>
</dbReference>
<dbReference type="SUPFAM" id="SSF55729">
    <property type="entry name" value="Acyl-CoA N-acyltransferases (Nat)"/>
    <property type="match status" value="1"/>
</dbReference>
<gene>
    <name evidence="2" type="ORF">NQ032_02520</name>
</gene>
<dbReference type="Pfam" id="PF13302">
    <property type="entry name" value="Acetyltransf_3"/>
    <property type="match status" value="1"/>
</dbReference>
<dbReference type="InterPro" id="IPR016181">
    <property type="entry name" value="Acyl_CoA_acyltransferase"/>
</dbReference>
<dbReference type="Gene3D" id="3.40.630.30">
    <property type="match status" value="1"/>
</dbReference>
<evidence type="ECO:0000313" key="2">
    <source>
        <dbReference type="EMBL" id="MCQ9302492.1"/>
    </source>
</evidence>
<proteinExistence type="predicted"/>
<dbReference type="PROSITE" id="PS51186">
    <property type="entry name" value="GNAT"/>
    <property type="match status" value="1"/>
</dbReference>
<dbReference type="PANTHER" id="PTHR43415">
    <property type="entry name" value="SPERMIDINE N(1)-ACETYLTRANSFERASE"/>
    <property type="match status" value="1"/>
</dbReference>
<comment type="caution">
    <text evidence="2">The sequence shown here is derived from an EMBL/GenBank/DDBJ whole genome shotgun (WGS) entry which is preliminary data.</text>
</comment>
<evidence type="ECO:0000313" key="3">
    <source>
        <dbReference type="Proteomes" id="UP001204068"/>
    </source>
</evidence>
<reference evidence="2" key="1">
    <citation type="submission" date="2022-07" db="EMBL/GenBank/DDBJ databases">
        <title>Bacterial species isolated from the porcine tonsil microbiota.</title>
        <authorList>
            <person name="Oliveira I.M.F."/>
        </authorList>
    </citation>
    <scope>NUCLEOTIDE SEQUENCE</scope>
    <source>
        <strain evidence="2">8QC2O2</strain>
    </source>
</reference>
<dbReference type="InterPro" id="IPR000182">
    <property type="entry name" value="GNAT_dom"/>
</dbReference>
<accession>A0AAW5LJZ3</accession>
<dbReference type="AlphaFoldDB" id="A0AAW5LJZ3"/>
<organism evidence="2 3">
    <name type="scientific">Mammaliicoccus sciuri</name>
    <name type="common">Staphylococcus sciuri</name>
    <dbReference type="NCBI Taxonomy" id="1296"/>
    <lineage>
        <taxon>Bacteria</taxon>
        <taxon>Bacillati</taxon>
        <taxon>Bacillota</taxon>
        <taxon>Bacilli</taxon>
        <taxon>Bacillales</taxon>
        <taxon>Staphylococcaceae</taxon>
        <taxon>Mammaliicoccus</taxon>
    </lineage>
</organism>
<dbReference type="EMBL" id="JANILD010000001">
    <property type="protein sequence ID" value="MCQ9302492.1"/>
    <property type="molecule type" value="Genomic_DNA"/>
</dbReference>
<dbReference type="Proteomes" id="UP001204068">
    <property type="component" value="Unassembled WGS sequence"/>
</dbReference>
<feature type="domain" description="N-acetyltransferase" evidence="1">
    <location>
        <begin position="10"/>
        <end position="168"/>
    </location>
</feature>
<evidence type="ECO:0000259" key="1">
    <source>
        <dbReference type="PROSITE" id="PS51186"/>
    </source>
</evidence>
<dbReference type="RefSeq" id="WP_065381018.1">
    <property type="nucleotide sequence ID" value="NZ_CP064868.1"/>
</dbReference>